<protein>
    <recommendedName>
        <fullName evidence="1">DUF4371 domain-containing protein</fullName>
    </recommendedName>
</protein>
<name>A0AAD9TKG0_9ROSI</name>
<gene>
    <name evidence="2" type="ORF">Ddye_032041</name>
</gene>
<evidence type="ECO:0000259" key="1">
    <source>
        <dbReference type="Pfam" id="PF14291"/>
    </source>
</evidence>
<comment type="caution">
    <text evidence="2">The sequence shown here is derived from an EMBL/GenBank/DDBJ whole genome shotgun (WGS) entry which is preliminary data.</text>
</comment>
<proteinExistence type="predicted"/>
<evidence type="ECO:0000313" key="3">
    <source>
        <dbReference type="Proteomes" id="UP001280121"/>
    </source>
</evidence>
<feature type="non-terminal residue" evidence="2">
    <location>
        <position position="158"/>
    </location>
</feature>
<dbReference type="AlphaFoldDB" id="A0AAD9TKG0"/>
<evidence type="ECO:0000313" key="2">
    <source>
        <dbReference type="EMBL" id="KAK2637249.1"/>
    </source>
</evidence>
<dbReference type="PANTHER" id="PTHR45749">
    <property type="match status" value="1"/>
</dbReference>
<dbReference type="InterPro" id="IPR025398">
    <property type="entry name" value="DUF4371"/>
</dbReference>
<keyword evidence="3" id="KW-1185">Reference proteome</keyword>
<dbReference type="Pfam" id="PF14291">
    <property type="entry name" value="DUF4371"/>
    <property type="match status" value="1"/>
</dbReference>
<organism evidence="2 3">
    <name type="scientific">Dipteronia dyeriana</name>
    <dbReference type="NCBI Taxonomy" id="168575"/>
    <lineage>
        <taxon>Eukaryota</taxon>
        <taxon>Viridiplantae</taxon>
        <taxon>Streptophyta</taxon>
        <taxon>Embryophyta</taxon>
        <taxon>Tracheophyta</taxon>
        <taxon>Spermatophyta</taxon>
        <taxon>Magnoliopsida</taxon>
        <taxon>eudicotyledons</taxon>
        <taxon>Gunneridae</taxon>
        <taxon>Pentapetalae</taxon>
        <taxon>rosids</taxon>
        <taxon>malvids</taxon>
        <taxon>Sapindales</taxon>
        <taxon>Sapindaceae</taxon>
        <taxon>Hippocastanoideae</taxon>
        <taxon>Acereae</taxon>
        <taxon>Dipteronia</taxon>
    </lineage>
</organism>
<dbReference type="PANTHER" id="PTHR45749:SF32">
    <property type="entry name" value="ZINC FINGER MYM-TYPE PROTEIN 1-LIKE"/>
    <property type="match status" value="1"/>
</dbReference>
<dbReference type="EMBL" id="JANJYI010000009">
    <property type="protein sequence ID" value="KAK2637249.1"/>
    <property type="molecule type" value="Genomic_DNA"/>
</dbReference>
<accession>A0AAD9TKG0</accession>
<sequence length="158" mass="17777">SVIKNTVIKKVKEAKYFSVILDCTPDVSHHEQMTLVIRCVNVSLLPVKVEEYILEFIQVEDTSGKGLFNELMKIMGKLDLSIDDIRGQGYDNGSNMKDKRQGVQKRLLDINPRAFYTPCGCYSLNLVLSDMGMSCNKASSFFGVVQCLYSLFSSSTKR</sequence>
<reference evidence="2" key="1">
    <citation type="journal article" date="2023" name="Plant J.">
        <title>Genome sequences and population genomics provide insights into the demographic history, inbreeding, and mutation load of two 'living fossil' tree species of Dipteronia.</title>
        <authorList>
            <person name="Feng Y."/>
            <person name="Comes H.P."/>
            <person name="Chen J."/>
            <person name="Zhu S."/>
            <person name="Lu R."/>
            <person name="Zhang X."/>
            <person name="Li P."/>
            <person name="Qiu J."/>
            <person name="Olsen K.M."/>
            <person name="Qiu Y."/>
        </authorList>
    </citation>
    <scope>NUCLEOTIDE SEQUENCE</scope>
    <source>
        <strain evidence="2">KIB01</strain>
    </source>
</reference>
<feature type="domain" description="DUF4371" evidence="1">
    <location>
        <begin position="8"/>
        <end position="99"/>
    </location>
</feature>
<feature type="non-terminal residue" evidence="2">
    <location>
        <position position="1"/>
    </location>
</feature>
<dbReference type="Proteomes" id="UP001280121">
    <property type="component" value="Unassembled WGS sequence"/>
</dbReference>